<organism evidence="7 8">
    <name type="scientific">Nepenthes gracilis</name>
    <name type="common">Slender pitcher plant</name>
    <dbReference type="NCBI Taxonomy" id="150966"/>
    <lineage>
        <taxon>Eukaryota</taxon>
        <taxon>Viridiplantae</taxon>
        <taxon>Streptophyta</taxon>
        <taxon>Embryophyta</taxon>
        <taxon>Tracheophyta</taxon>
        <taxon>Spermatophyta</taxon>
        <taxon>Magnoliopsida</taxon>
        <taxon>eudicotyledons</taxon>
        <taxon>Gunneridae</taxon>
        <taxon>Pentapetalae</taxon>
        <taxon>Caryophyllales</taxon>
        <taxon>Nepenthaceae</taxon>
        <taxon>Nepenthes</taxon>
    </lineage>
</organism>
<dbReference type="AlphaFoldDB" id="A0AAD3S1B2"/>
<evidence type="ECO:0000256" key="5">
    <source>
        <dbReference type="ARBA" id="ARBA00023006"/>
    </source>
</evidence>
<dbReference type="InterPro" id="IPR007135">
    <property type="entry name" value="Atg3/Atg10"/>
</dbReference>
<evidence type="ECO:0000313" key="7">
    <source>
        <dbReference type="EMBL" id="GMH02424.1"/>
    </source>
</evidence>
<dbReference type="PANTHER" id="PTHR14957">
    <property type="entry name" value="UBIQUITIN-LIKE-CONJUGATING ENZYME ATG10"/>
    <property type="match status" value="1"/>
</dbReference>
<comment type="caution">
    <text evidence="7">The sequence shown here is derived from an EMBL/GenBank/DDBJ whole genome shotgun (WGS) entry which is preliminary data.</text>
</comment>
<dbReference type="GO" id="GO:0032446">
    <property type="term" value="P:protein modification by small protein conjugation"/>
    <property type="evidence" value="ECO:0007669"/>
    <property type="project" value="TreeGrafter"/>
</dbReference>
<proteinExistence type="inferred from homology"/>
<keyword evidence="5" id="KW-0072">Autophagy</keyword>
<keyword evidence="8" id="KW-1185">Reference proteome</keyword>
<name>A0AAD3S1B2_NEPGR</name>
<accession>A0AAD3S1B2</accession>
<evidence type="ECO:0000256" key="4">
    <source>
        <dbReference type="ARBA" id="ARBA00022786"/>
    </source>
</evidence>
<dbReference type="GO" id="GO:0005829">
    <property type="term" value="C:cytosol"/>
    <property type="evidence" value="ECO:0007669"/>
    <property type="project" value="TreeGrafter"/>
</dbReference>
<evidence type="ECO:0000256" key="6">
    <source>
        <dbReference type="ARBA" id="ARBA00029833"/>
    </source>
</evidence>
<dbReference type="EMBL" id="BSYO01000003">
    <property type="protein sequence ID" value="GMH02424.1"/>
    <property type="molecule type" value="Genomic_DNA"/>
</dbReference>
<gene>
    <name evidence="7" type="ORF">Nepgr_004263</name>
</gene>
<dbReference type="Proteomes" id="UP001279734">
    <property type="component" value="Unassembled WGS sequence"/>
</dbReference>
<evidence type="ECO:0000256" key="1">
    <source>
        <dbReference type="ARBA" id="ARBA00005696"/>
    </source>
</evidence>
<dbReference type="GO" id="GO:0000045">
    <property type="term" value="P:autophagosome assembly"/>
    <property type="evidence" value="ECO:0007669"/>
    <property type="project" value="TreeGrafter"/>
</dbReference>
<keyword evidence="4" id="KW-0833">Ubl conjugation pathway</keyword>
<reference evidence="7" key="1">
    <citation type="submission" date="2023-05" db="EMBL/GenBank/DDBJ databases">
        <title>Nepenthes gracilis genome sequencing.</title>
        <authorList>
            <person name="Fukushima K."/>
        </authorList>
    </citation>
    <scope>NUCLEOTIDE SEQUENCE</scope>
    <source>
        <strain evidence="7">SING2019-196</strain>
    </source>
</reference>
<dbReference type="GO" id="GO:0000422">
    <property type="term" value="P:autophagy of mitochondrion"/>
    <property type="evidence" value="ECO:0007669"/>
    <property type="project" value="TreeGrafter"/>
</dbReference>
<evidence type="ECO:0000256" key="3">
    <source>
        <dbReference type="ARBA" id="ARBA00022679"/>
    </source>
</evidence>
<sequence length="240" mass="27322">MLSDATILDISSWDGTISPSEFIAAAHAFAEKWKLRCRGLPIWSWICCRKTPFISSHEVDGYLSLEKLCILRSDKMEDHGIDDAGKEGLNCSENEECTDSAVLVHESCLEVHYYDLHVVYSSSYRVPVIYFRGYRSDGQPLVMDDIEKDIPANSAKVLMESKWTFMTEQEHPYLKWPWYTLHPCGTNEFMRLLFLIDVSLLEDRVAAEQYLTSWLSVVGQVAGLKVPLQMVDSTPPLTTS</sequence>
<dbReference type="GO" id="GO:0061651">
    <property type="term" value="F:Atg12 conjugating enzyme activity"/>
    <property type="evidence" value="ECO:0007669"/>
    <property type="project" value="TreeGrafter"/>
</dbReference>
<dbReference type="Gene3D" id="3.30.1460.50">
    <property type="match status" value="1"/>
</dbReference>
<evidence type="ECO:0000313" key="8">
    <source>
        <dbReference type="Proteomes" id="UP001279734"/>
    </source>
</evidence>
<keyword evidence="3" id="KW-0808">Transferase</keyword>
<protein>
    <recommendedName>
        <fullName evidence="2">Ubiquitin-like-conjugating enzyme ATG10</fullName>
    </recommendedName>
    <alternativeName>
        <fullName evidence="6">Autophagy-related protein 10</fullName>
    </alternativeName>
</protein>
<comment type="similarity">
    <text evidence="1">Belongs to the ATG10 family.</text>
</comment>
<dbReference type="PANTHER" id="PTHR14957:SF1">
    <property type="entry name" value="UBIQUITIN-LIKE-CONJUGATING ENZYME ATG10"/>
    <property type="match status" value="1"/>
</dbReference>
<evidence type="ECO:0000256" key="2">
    <source>
        <dbReference type="ARBA" id="ARBA00021099"/>
    </source>
</evidence>
<dbReference type="Pfam" id="PF03987">
    <property type="entry name" value="Autophagy_act_C"/>
    <property type="match status" value="1"/>
</dbReference>